<evidence type="ECO:0000313" key="1">
    <source>
        <dbReference type="EMBL" id="TMW67792.1"/>
    </source>
</evidence>
<accession>A0A8K1CQ78</accession>
<dbReference type="Proteomes" id="UP000794436">
    <property type="component" value="Unassembled WGS sequence"/>
</dbReference>
<name>A0A8K1CQ78_PYTOL</name>
<evidence type="ECO:0000313" key="2">
    <source>
        <dbReference type="Proteomes" id="UP000794436"/>
    </source>
</evidence>
<dbReference type="EMBL" id="SPLM01000003">
    <property type="protein sequence ID" value="TMW67792.1"/>
    <property type="molecule type" value="Genomic_DNA"/>
</dbReference>
<dbReference type="AlphaFoldDB" id="A0A8K1CQ78"/>
<comment type="caution">
    <text evidence="1">The sequence shown here is derived from an EMBL/GenBank/DDBJ whole genome shotgun (WGS) entry which is preliminary data.</text>
</comment>
<keyword evidence="2" id="KW-1185">Reference proteome</keyword>
<proteinExistence type="predicted"/>
<reference evidence="1" key="1">
    <citation type="submission" date="2019-03" db="EMBL/GenBank/DDBJ databases">
        <title>Long read genome sequence of the mycoparasitic Pythium oligandrum ATCC 38472 isolated from sugarbeet rhizosphere.</title>
        <authorList>
            <person name="Gaulin E."/>
        </authorList>
    </citation>
    <scope>NUCLEOTIDE SEQUENCE</scope>
    <source>
        <strain evidence="1">ATCC 38472_TT</strain>
    </source>
</reference>
<sequence length="190" mass="20811">MEIPDLEKVVAAMKSWSDSEGMWEEKPGASITKPSHRTTTPDLVTRLLGGEAAFASDDERVVERIAEFIQSESFKHVLILTDKAVPQMTDLLLATIGECSSNIELTVVSYDDQKRAEPMSAESNTIPTATTRYDACVDLCCSEDSIAEAVVMTRPLGTIVLLTRNGSKSADAIPIDMNTIVVHELRLIRL</sequence>
<gene>
    <name evidence="1" type="ORF">Poli38472_007464</name>
</gene>
<organism evidence="1 2">
    <name type="scientific">Pythium oligandrum</name>
    <name type="common">Mycoparasitic fungus</name>
    <dbReference type="NCBI Taxonomy" id="41045"/>
    <lineage>
        <taxon>Eukaryota</taxon>
        <taxon>Sar</taxon>
        <taxon>Stramenopiles</taxon>
        <taxon>Oomycota</taxon>
        <taxon>Peronosporomycetes</taxon>
        <taxon>Pythiales</taxon>
        <taxon>Pythiaceae</taxon>
        <taxon>Pythium</taxon>
    </lineage>
</organism>
<protein>
    <submittedName>
        <fullName evidence="1">Uncharacterized protein</fullName>
    </submittedName>
</protein>